<gene>
    <name evidence="2" type="ORF">ACFQ5N_09735</name>
</gene>
<keyword evidence="1" id="KW-1133">Transmembrane helix</keyword>
<reference evidence="3" key="1">
    <citation type="journal article" date="2019" name="Int. J. Syst. Evol. Microbiol.">
        <title>The Global Catalogue of Microorganisms (GCM) 10K type strain sequencing project: providing services to taxonomists for standard genome sequencing and annotation.</title>
        <authorList>
            <consortium name="The Broad Institute Genomics Platform"/>
            <consortium name="The Broad Institute Genome Sequencing Center for Infectious Disease"/>
            <person name="Wu L."/>
            <person name="Ma J."/>
        </authorList>
    </citation>
    <scope>NUCLEOTIDE SEQUENCE [LARGE SCALE GENOMIC DNA]</scope>
    <source>
        <strain evidence="3">CCUG 62221</strain>
    </source>
</reference>
<proteinExistence type="predicted"/>
<feature type="transmembrane region" description="Helical" evidence="1">
    <location>
        <begin position="7"/>
        <end position="26"/>
    </location>
</feature>
<organism evidence="2 3">
    <name type="scientific">Lutibacter holmesii</name>
    <dbReference type="NCBI Taxonomy" id="1137985"/>
    <lineage>
        <taxon>Bacteria</taxon>
        <taxon>Pseudomonadati</taxon>
        <taxon>Bacteroidota</taxon>
        <taxon>Flavobacteriia</taxon>
        <taxon>Flavobacteriales</taxon>
        <taxon>Flavobacteriaceae</taxon>
        <taxon>Lutibacter</taxon>
    </lineage>
</organism>
<dbReference type="Proteomes" id="UP001597241">
    <property type="component" value="Unassembled WGS sequence"/>
</dbReference>
<accession>A0ABW3WPE5</accession>
<keyword evidence="1" id="KW-0472">Membrane</keyword>
<sequence length="124" mass="14236">MMTFKQRLPYFLGGLTIGIIIVVFIFNKKNTTFNYGPNSRVLKNLRTKERIYSKDAISSLYYYQLDTAMVSKILTNGNVDLSNKIKLDSCMYQYNIQGTSTLKNIEVIVKNCDSTIIIEKITVE</sequence>
<protein>
    <recommendedName>
        <fullName evidence="4">DUF4258 domain-containing protein</fullName>
    </recommendedName>
</protein>
<dbReference type="RefSeq" id="WP_386809306.1">
    <property type="nucleotide sequence ID" value="NZ_JBHTMV010000004.1"/>
</dbReference>
<name>A0ABW3WPE5_9FLAO</name>
<evidence type="ECO:0000256" key="1">
    <source>
        <dbReference type="SAM" id="Phobius"/>
    </source>
</evidence>
<comment type="caution">
    <text evidence="2">The sequence shown here is derived from an EMBL/GenBank/DDBJ whole genome shotgun (WGS) entry which is preliminary data.</text>
</comment>
<evidence type="ECO:0000313" key="2">
    <source>
        <dbReference type="EMBL" id="MFD1294114.1"/>
    </source>
</evidence>
<keyword evidence="3" id="KW-1185">Reference proteome</keyword>
<keyword evidence="1" id="KW-0812">Transmembrane</keyword>
<evidence type="ECO:0000313" key="3">
    <source>
        <dbReference type="Proteomes" id="UP001597241"/>
    </source>
</evidence>
<dbReference type="EMBL" id="JBHTMV010000004">
    <property type="protein sequence ID" value="MFD1294114.1"/>
    <property type="molecule type" value="Genomic_DNA"/>
</dbReference>
<evidence type="ECO:0008006" key="4">
    <source>
        <dbReference type="Google" id="ProtNLM"/>
    </source>
</evidence>